<dbReference type="Pfam" id="PF03237">
    <property type="entry name" value="Terminase_6N"/>
    <property type="match status" value="1"/>
</dbReference>
<dbReference type="Pfam" id="PF17289">
    <property type="entry name" value="Terminase_6C"/>
    <property type="match status" value="1"/>
</dbReference>
<organism evidence="4 5">
    <name type="scientific">Pendulispora brunnea</name>
    <dbReference type="NCBI Taxonomy" id="2905690"/>
    <lineage>
        <taxon>Bacteria</taxon>
        <taxon>Pseudomonadati</taxon>
        <taxon>Myxococcota</taxon>
        <taxon>Myxococcia</taxon>
        <taxon>Myxococcales</taxon>
        <taxon>Sorangiineae</taxon>
        <taxon>Pendulisporaceae</taxon>
        <taxon>Pendulispora</taxon>
    </lineage>
</organism>
<protein>
    <submittedName>
        <fullName evidence="4">Terminase family protein</fullName>
    </submittedName>
</protein>
<dbReference type="InterPro" id="IPR035421">
    <property type="entry name" value="Terminase_6C"/>
</dbReference>
<dbReference type="Gene3D" id="3.30.420.240">
    <property type="match status" value="1"/>
</dbReference>
<evidence type="ECO:0000256" key="2">
    <source>
        <dbReference type="SAM" id="MobiDB-lite"/>
    </source>
</evidence>
<keyword evidence="5" id="KW-1185">Reference proteome</keyword>
<accession>A0ABZ2KHI1</accession>
<dbReference type="InterPro" id="IPR027417">
    <property type="entry name" value="P-loop_NTPase"/>
</dbReference>
<feature type="region of interest" description="Disordered" evidence="2">
    <location>
        <begin position="294"/>
        <end position="313"/>
    </location>
</feature>
<evidence type="ECO:0000313" key="5">
    <source>
        <dbReference type="Proteomes" id="UP001379533"/>
    </source>
</evidence>
<name>A0ABZ2KHI1_9BACT</name>
<gene>
    <name evidence="4" type="ORF">LZC95_07980</name>
</gene>
<evidence type="ECO:0000259" key="3">
    <source>
        <dbReference type="Pfam" id="PF17289"/>
    </source>
</evidence>
<feature type="compositionally biased region" description="Basic and acidic residues" evidence="2">
    <location>
        <begin position="294"/>
        <end position="307"/>
    </location>
</feature>
<evidence type="ECO:0000256" key="1">
    <source>
        <dbReference type="ARBA" id="ARBA00022612"/>
    </source>
</evidence>
<reference evidence="4 5" key="1">
    <citation type="submission" date="2021-12" db="EMBL/GenBank/DDBJ databases">
        <title>Discovery of the Pendulisporaceae a myxobacterial family with distinct sporulation behavior and unique specialized metabolism.</title>
        <authorList>
            <person name="Garcia R."/>
            <person name="Popoff A."/>
            <person name="Bader C.D."/>
            <person name="Loehr J."/>
            <person name="Walesch S."/>
            <person name="Walt C."/>
            <person name="Boldt J."/>
            <person name="Bunk B."/>
            <person name="Haeckl F.J.F.P.J."/>
            <person name="Gunesch A.P."/>
            <person name="Birkelbach J."/>
            <person name="Nuebel U."/>
            <person name="Pietschmann T."/>
            <person name="Bach T."/>
            <person name="Mueller R."/>
        </authorList>
    </citation>
    <scope>NUCLEOTIDE SEQUENCE [LARGE SCALE GENOMIC DNA]</scope>
    <source>
        <strain evidence="4 5">MSr12523</strain>
    </source>
</reference>
<sequence>MQTQIASLVSLSPEQRAEVIRSLTPEESEQLYYCWRAWARPSQLAPPGDWSTWCILAGRGWGKTRVGAEWVREQVEADGPRSELRIALVARSAADVRDTMLQGESGLLAICPPWNRPRYIPSKRLVLWPSGARAHCYSAEEPSLLRGPQFHLAWADELAAWRYQETWDQLQFGLRLRHRSGREPRVVVTTTPRPTRLIRDLVADPHTVVTGGSTFENQANLASNFFRQIISKYAGTRLGRQELSAEILGDNPGALWQREVLDALRVRHVIGSDGQLTLPRPELGRIVVGVDPAVTHRPDEDVPSDGKKARRRRSNETGIVVAGLGASDHHGYVLEDLSGRFSPADWASRVAEAYHRWGADAVVAEVNQGGDLVVSNLRGVDAAINVIQVRATRNKHVRAEPVSALYEQRRVHHVGSLALLEDQMTSWDPDDTSEESPDRVDALVWAMTELIVKYGEPTDTKASPLILTDFEMVGVLG</sequence>
<evidence type="ECO:0000313" key="4">
    <source>
        <dbReference type="EMBL" id="WXA96773.1"/>
    </source>
</evidence>
<proteinExistence type="predicted"/>
<dbReference type="Proteomes" id="UP001379533">
    <property type="component" value="Chromosome"/>
</dbReference>
<dbReference type="EMBL" id="CP089982">
    <property type="protein sequence ID" value="WXA96773.1"/>
    <property type="molecule type" value="Genomic_DNA"/>
</dbReference>
<keyword evidence="1" id="KW-1188">Viral release from host cell</keyword>
<feature type="domain" description="Terminase large subunit gp17-like C-terminal" evidence="3">
    <location>
        <begin position="312"/>
        <end position="448"/>
    </location>
</feature>
<dbReference type="RefSeq" id="WP_394847389.1">
    <property type="nucleotide sequence ID" value="NZ_CP089982.1"/>
</dbReference>
<dbReference type="Gene3D" id="3.40.50.300">
    <property type="entry name" value="P-loop containing nucleotide triphosphate hydrolases"/>
    <property type="match status" value="1"/>
</dbReference>